<proteinExistence type="predicted"/>
<evidence type="ECO:0000313" key="2">
    <source>
        <dbReference type="EMBL" id="GCE43727.1"/>
    </source>
</evidence>
<evidence type="ECO:0000256" key="1">
    <source>
        <dbReference type="SAM" id="MobiDB-lite"/>
    </source>
</evidence>
<comment type="caution">
    <text evidence="2">The sequence shown here is derived from an EMBL/GenBank/DDBJ whole genome shotgun (WGS) entry which is preliminary data.</text>
</comment>
<dbReference type="AlphaFoldDB" id="A0A402CJH4"/>
<evidence type="ECO:0000313" key="3">
    <source>
        <dbReference type="Proteomes" id="UP000287519"/>
    </source>
</evidence>
<dbReference type="Proteomes" id="UP000287519">
    <property type="component" value="Unassembled WGS sequence"/>
</dbReference>
<gene>
    <name evidence="2" type="ORF">Rhow_008025</name>
</gene>
<sequence length="42" mass="4327">MHGVGAEGHSGAGHLLEHDRGELPARLPAAAELLQNLDAEDA</sequence>
<protein>
    <submittedName>
        <fullName evidence="2">Uncharacterized protein</fullName>
    </submittedName>
</protein>
<feature type="compositionally biased region" description="Gly residues" evidence="1">
    <location>
        <begin position="1"/>
        <end position="11"/>
    </location>
</feature>
<keyword evidence="3" id="KW-1185">Reference proteome</keyword>
<reference evidence="2 3" key="1">
    <citation type="submission" date="2018-11" db="EMBL/GenBank/DDBJ databases">
        <title>Microbial catabolism of amino acid.</title>
        <authorList>
            <person name="Hibi M."/>
            <person name="Ogawa J."/>
        </authorList>
    </citation>
    <scope>NUCLEOTIDE SEQUENCE [LARGE SCALE GENOMIC DNA]</scope>
    <source>
        <strain evidence="2 3">C31-06</strain>
    </source>
</reference>
<name>A0A402CJH4_RHOWR</name>
<accession>A0A402CJH4</accession>
<dbReference type="EMBL" id="BHYM01000080">
    <property type="protein sequence ID" value="GCE43727.1"/>
    <property type="molecule type" value="Genomic_DNA"/>
</dbReference>
<feature type="region of interest" description="Disordered" evidence="1">
    <location>
        <begin position="1"/>
        <end position="23"/>
    </location>
</feature>
<organism evidence="2 3">
    <name type="scientific">Rhodococcus wratislaviensis</name>
    <name type="common">Tsukamurella wratislaviensis</name>
    <dbReference type="NCBI Taxonomy" id="44752"/>
    <lineage>
        <taxon>Bacteria</taxon>
        <taxon>Bacillati</taxon>
        <taxon>Actinomycetota</taxon>
        <taxon>Actinomycetes</taxon>
        <taxon>Mycobacteriales</taxon>
        <taxon>Nocardiaceae</taxon>
        <taxon>Rhodococcus</taxon>
    </lineage>
</organism>